<dbReference type="PANTHER" id="PTHR11213">
    <property type="entry name" value="GLUCAGON-FAMILY NEUROPEPTIDE"/>
    <property type="match status" value="1"/>
</dbReference>
<dbReference type="InterPro" id="IPR046963">
    <property type="entry name" value="VIP/GHRH-like"/>
</dbReference>
<dbReference type="AlphaFoldDB" id="A0A3B5K6Q4"/>
<feature type="transmembrane region" description="Helical" evidence="4">
    <location>
        <begin position="84"/>
        <end position="106"/>
    </location>
</feature>
<dbReference type="Proteomes" id="UP000005226">
    <property type="component" value="Chromosome 22"/>
</dbReference>
<comment type="subcellular location">
    <subcellularLocation>
        <location evidence="1">Secreted</location>
    </subcellularLocation>
</comment>
<evidence type="ECO:0000313" key="6">
    <source>
        <dbReference type="Ensembl" id="ENSTRUP00000053316.1"/>
    </source>
</evidence>
<evidence type="ECO:0000256" key="2">
    <source>
        <dbReference type="ARBA" id="ARBA00008369"/>
    </source>
</evidence>
<keyword evidence="7" id="KW-1185">Reference proteome</keyword>
<dbReference type="InParanoid" id="A0A3B5K6Q4"/>
<dbReference type="GO" id="GO:0043005">
    <property type="term" value="C:neuron projection"/>
    <property type="evidence" value="ECO:0007669"/>
    <property type="project" value="TreeGrafter"/>
</dbReference>
<dbReference type="GO" id="GO:0032880">
    <property type="term" value="P:regulation of protein localization"/>
    <property type="evidence" value="ECO:0007669"/>
    <property type="project" value="TreeGrafter"/>
</dbReference>
<dbReference type="InterPro" id="IPR000532">
    <property type="entry name" value="Glucagon_GIP_secretin_VIP"/>
</dbReference>
<dbReference type="GO" id="GO:0007189">
    <property type="term" value="P:adenylate cyclase-activating G protein-coupled receptor signaling pathway"/>
    <property type="evidence" value="ECO:0007669"/>
    <property type="project" value="TreeGrafter"/>
</dbReference>
<dbReference type="OMA" id="KQMRNTW"/>
<dbReference type="STRING" id="31033.ENSTRUP00000053316"/>
<dbReference type="GO" id="GO:0043204">
    <property type="term" value="C:perikaryon"/>
    <property type="evidence" value="ECO:0007669"/>
    <property type="project" value="TreeGrafter"/>
</dbReference>
<evidence type="ECO:0000256" key="1">
    <source>
        <dbReference type="ARBA" id="ARBA00004613"/>
    </source>
</evidence>
<evidence type="ECO:0000313" key="7">
    <source>
        <dbReference type="Proteomes" id="UP000005226"/>
    </source>
</evidence>
<dbReference type="PROSITE" id="PS00260">
    <property type="entry name" value="GLUCAGON"/>
    <property type="match status" value="1"/>
</dbReference>
<reference evidence="6" key="3">
    <citation type="submission" date="2025-09" db="UniProtKB">
        <authorList>
            <consortium name="Ensembl"/>
        </authorList>
    </citation>
    <scope>IDENTIFICATION</scope>
</reference>
<dbReference type="GO" id="GO:0005184">
    <property type="term" value="F:neuropeptide hormone activity"/>
    <property type="evidence" value="ECO:0007669"/>
    <property type="project" value="InterPro"/>
</dbReference>
<comment type="similarity">
    <text evidence="2">Belongs to the glucagon family.</text>
</comment>
<dbReference type="Pfam" id="PF00123">
    <property type="entry name" value="Hormone_2"/>
    <property type="match status" value="2"/>
</dbReference>
<dbReference type="PRINTS" id="PR00275">
    <property type="entry name" value="GLUCAGON"/>
</dbReference>
<evidence type="ECO:0000256" key="3">
    <source>
        <dbReference type="ARBA" id="ARBA00022525"/>
    </source>
</evidence>
<dbReference type="FunCoup" id="A0A3B5K6Q4">
    <property type="interactions" value="455"/>
</dbReference>
<protein>
    <submittedName>
        <fullName evidence="6">Adenylate cyclase activating polypeptide 1b</fullName>
    </submittedName>
</protein>
<sequence length="251" mass="28261">MRSQNHSRSSVGKRIIISLTQYLHFSAFPSSGKPAIAANHTVEGGGRVCGGGMHFLPSLFMPVRPPAVTVRGWSKTGMASSSKATLILLIYGILMHYSVFCTPIGLGYPKIRLDNGAFDEDGNSLTDMGFDSDQIAIRSPPSVDDDAYSLYYPQEQRPERHAEEELDRALREILGQLTARHYRHFLMTIRGKDSSAEEDSEPLSKRHSDGIFTDSYSRYRKQMAVQKYLAAVLGRRYRQRVRNKGRRLAYL</sequence>
<keyword evidence="4" id="KW-1133">Transmembrane helix</keyword>
<keyword evidence="4" id="KW-0812">Transmembrane</keyword>
<evidence type="ECO:0000256" key="4">
    <source>
        <dbReference type="SAM" id="Phobius"/>
    </source>
</evidence>
<dbReference type="GO" id="GO:0070374">
    <property type="term" value="P:positive regulation of ERK1 and ERK2 cascade"/>
    <property type="evidence" value="ECO:0007669"/>
    <property type="project" value="TreeGrafter"/>
</dbReference>
<reference evidence="6 7" key="1">
    <citation type="journal article" date="2011" name="Genome Biol. Evol.">
        <title>Integration of the genetic map and genome assembly of fugu facilitates insights into distinct features of genome evolution in teleosts and mammals.</title>
        <authorList>
            <person name="Kai W."/>
            <person name="Kikuchi K."/>
            <person name="Tohari S."/>
            <person name="Chew A.K."/>
            <person name="Tay A."/>
            <person name="Fujiwara A."/>
            <person name="Hosoya S."/>
            <person name="Suetake H."/>
            <person name="Naruse K."/>
            <person name="Brenner S."/>
            <person name="Suzuki Y."/>
            <person name="Venkatesh B."/>
        </authorList>
    </citation>
    <scope>NUCLEOTIDE SEQUENCE [LARGE SCALE GENOMIC DNA]</scope>
</reference>
<dbReference type="GO" id="GO:0043010">
    <property type="term" value="P:camera-type eye development"/>
    <property type="evidence" value="ECO:0007669"/>
    <property type="project" value="Ensembl"/>
</dbReference>
<dbReference type="Ensembl" id="ENSTRUT00000049692.2">
    <property type="protein sequence ID" value="ENSTRUP00000053316.1"/>
    <property type="gene ID" value="ENSTRUG00000010059.3"/>
</dbReference>
<dbReference type="GO" id="GO:0005576">
    <property type="term" value="C:extracellular region"/>
    <property type="evidence" value="ECO:0007669"/>
    <property type="project" value="UniProtKB-SubCell"/>
</dbReference>
<proteinExistence type="inferred from homology"/>
<dbReference type="GO" id="GO:0051428">
    <property type="term" value="F:peptide hormone receptor binding"/>
    <property type="evidence" value="ECO:0007669"/>
    <property type="project" value="TreeGrafter"/>
</dbReference>
<dbReference type="GO" id="GO:0007218">
    <property type="term" value="P:neuropeptide signaling pathway"/>
    <property type="evidence" value="ECO:0007669"/>
    <property type="project" value="TreeGrafter"/>
</dbReference>
<dbReference type="GO" id="GO:0031175">
    <property type="term" value="P:neuron projection development"/>
    <property type="evidence" value="ECO:0007669"/>
    <property type="project" value="TreeGrafter"/>
</dbReference>
<organism evidence="6 7">
    <name type="scientific">Takifugu rubripes</name>
    <name type="common">Japanese pufferfish</name>
    <name type="synonym">Fugu rubripes</name>
    <dbReference type="NCBI Taxonomy" id="31033"/>
    <lineage>
        <taxon>Eukaryota</taxon>
        <taxon>Metazoa</taxon>
        <taxon>Chordata</taxon>
        <taxon>Craniata</taxon>
        <taxon>Vertebrata</taxon>
        <taxon>Euteleostomi</taxon>
        <taxon>Actinopterygii</taxon>
        <taxon>Neopterygii</taxon>
        <taxon>Teleostei</taxon>
        <taxon>Neoteleostei</taxon>
        <taxon>Acanthomorphata</taxon>
        <taxon>Eupercaria</taxon>
        <taxon>Tetraodontiformes</taxon>
        <taxon>Tetradontoidea</taxon>
        <taxon>Tetraodontidae</taxon>
        <taxon>Takifugu</taxon>
    </lineage>
</organism>
<feature type="domain" description="Glucagon / GIP / secretin / VIP family" evidence="5">
    <location>
        <begin position="207"/>
        <end position="229"/>
    </location>
</feature>
<name>A0A3B5K6Q4_TAKRU</name>
<accession>A0A3B5K6Q4</accession>
<keyword evidence="3" id="KW-0964">Secreted</keyword>
<dbReference type="GO" id="GO:0016521">
    <property type="term" value="F:pituitary adenylate cyclase activating polypeptide activity"/>
    <property type="evidence" value="ECO:0007669"/>
    <property type="project" value="TreeGrafter"/>
</dbReference>
<evidence type="ECO:0000259" key="5">
    <source>
        <dbReference type="PROSITE" id="PS00260"/>
    </source>
</evidence>
<reference evidence="6" key="2">
    <citation type="submission" date="2025-08" db="UniProtKB">
        <authorList>
            <consortium name="Ensembl"/>
        </authorList>
    </citation>
    <scope>IDENTIFICATION</scope>
</reference>
<dbReference type="SMART" id="SM00070">
    <property type="entry name" value="GLUCA"/>
    <property type="match status" value="2"/>
</dbReference>
<dbReference type="PANTHER" id="PTHR11213:SF1">
    <property type="entry name" value="PITUITARY ADENYLATE CYCLASE-ACTIVATING POLYPEPTIDE"/>
    <property type="match status" value="1"/>
</dbReference>
<keyword evidence="4" id="KW-0472">Membrane</keyword>
<gene>
    <name evidence="6" type="primary">adcyap1b</name>
</gene>
<dbReference type="GO" id="GO:0007420">
    <property type="term" value="P:brain development"/>
    <property type="evidence" value="ECO:0007669"/>
    <property type="project" value="Ensembl"/>
</dbReference>
<dbReference type="GeneTree" id="ENSGT00950000183154"/>